<protein>
    <submittedName>
        <fullName evidence="1">Uncharacterized protein</fullName>
    </submittedName>
</protein>
<name>A0A1W6MRP1_9HYPH</name>
<accession>A0A1W6MRP1</accession>
<sequence>METPRPTFWVFIRVILSDWMARMSGPASVPLTVAATYVDGPWAKAGLIALAFFCAWYAAYRVWAAERERVIEAENALGKSKDKQELLLILNEIFNNSKELCERPLDAKDSLSRWRKDIESLFKYTIEILQSKLSNAELNVLINGPMGERYVFHNRSSGEQQDLQHVIYFFHERIVDLIKKNS</sequence>
<dbReference type="Proteomes" id="UP000193978">
    <property type="component" value="Chromosome"/>
</dbReference>
<dbReference type="STRING" id="655015.B1812_03075"/>
<proteinExistence type="predicted"/>
<keyword evidence="2" id="KW-1185">Reference proteome</keyword>
<organism evidence="1 2">
    <name type="scientific">Methylocystis bryophila</name>
    <dbReference type="NCBI Taxonomy" id="655015"/>
    <lineage>
        <taxon>Bacteria</taxon>
        <taxon>Pseudomonadati</taxon>
        <taxon>Pseudomonadota</taxon>
        <taxon>Alphaproteobacteria</taxon>
        <taxon>Hyphomicrobiales</taxon>
        <taxon>Methylocystaceae</taxon>
        <taxon>Methylocystis</taxon>
    </lineage>
</organism>
<dbReference type="AlphaFoldDB" id="A0A1W6MRP1"/>
<evidence type="ECO:0000313" key="2">
    <source>
        <dbReference type="Proteomes" id="UP000193978"/>
    </source>
</evidence>
<reference evidence="1 2" key="1">
    <citation type="submission" date="2017-02" db="EMBL/GenBank/DDBJ databases">
        <authorList>
            <person name="Peterson S.W."/>
        </authorList>
    </citation>
    <scope>NUCLEOTIDE SEQUENCE [LARGE SCALE GENOMIC DNA]</scope>
    <source>
        <strain evidence="1 2">S285</strain>
    </source>
</reference>
<dbReference type="EMBL" id="CP019948">
    <property type="protein sequence ID" value="ARN80235.1"/>
    <property type="molecule type" value="Genomic_DNA"/>
</dbReference>
<gene>
    <name evidence="1" type="ORF">B1812_03075</name>
</gene>
<evidence type="ECO:0000313" key="1">
    <source>
        <dbReference type="EMBL" id="ARN80235.1"/>
    </source>
</evidence>
<dbReference type="KEGG" id="mbry:B1812_03075"/>